<dbReference type="InterPro" id="IPR015590">
    <property type="entry name" value="Aldehyde_DH_dom"/>
</dbReference>
<dbReference type="PANTHER" id="PTHR43353">
    <property type="entry name" value="SUCCINATE-SEMIALDEHYDE DEHYDROGENASE, MITOCHONDRIAL"/>
    <property type="match status" value="1"/>
</dbReference>
<keyword evidence="2" id="KW-0812">Transmembrane</keyword>
<dbReference type="WBParaSite" id="Hba_21216">
    <property type="protein sequence ID" value="Hba_21216"/>
    <property type="gene ID" value="Hba_21216"/>
</dbReference>
<dbReference type="InterPro" id="IPR016163">
    <property type="entry name" value="Ald_DH_C"/>
</dbReference>
<dbReference type="GO" id="GO:0005739">
    <property type="term" value="C:mitochondrion"/>
    <property type="evidence" value="ECO:0007669"/>
    <property type="project" value="TreeGrafter"/>
</dbReference>
<reference evidence="5" key="1">
    <citation type="submission" date="2016-11" db="UniProtKB">
        <authorList>
            <consortium name="WormBaseParasite"/>
        </authorList>
    </citation>
    <scope>IDENTIFICATION</scope>
</reference>
<evidence type="ECO:0000256" key="1">
    <source>
        <dbReference type="ARBA" id="ARBA00023002"/>
    </source>
</evidence>
<keyword evidence="2" id="KW-1133">Transmembrane helix</keyword>
<evidence type="ECO:0000256" key="2">
    <source>
        <dbReference type="SAM" id="Phobius"/>
    </source>
</evidence>
<keyword evidence="4" id="KW-1185">Reference proteome</keyword>
<organism evidence="4 5">
    <name type="scientific">Heterorhabditis bacteriophora</name>
    <name type="common">Entomopathogenic nematode worm</name>
    <dbReference type="NCBI Taxonomy" id="37862"/>
    <lineage>
        <taxon>Eukaryota</taxon>
        <taxon>Metazoa</taxon>
        <taxon>Ecdysozoa</taxon>
        <taxon>Nematoda</taxon>
        <taxon>Chromadorea</taxon>
        <taxon>Rhabditida</taxon>
        <taxon>Rhabditina</taxon>
        <taxon>Rhabditomorpha</taxon>
        <taxon>Strongyloidea</taxon>
        <taxon>Heterorhabditidae</taxon>
        <taxon>Heterorhabditis</taxon>
    </lineage>
</organism>
<dbReference type="InterPro" id="IPR050740">
    <property type="entry name" value="Aldehyde_DH_Superfamily"/>
</dbReference>
<dbReference type="Gene3D" id="3.40.309.10">
    <property type="entry name" value="Aldehyde Dehydrogenase, Chain A, domain 2"/>
    <property type="match status" value="1"/>
</dbReference>
<dbReference type="Pfam" id="PF00171">
    <property type="entry name" value="Aldedh"/>
    <property type="match status" value="1"/>
</dbReference>
<dbReference type="FunFam" id="3.40.605.10:FF:000026">
    <property type="entry name" value="Aldehyde dehydrogenase, putative"/>
    <property type="match status" value="1"/>
</dbReference>
<dbReference type="Proteomes" id="UP000095283">
    <property type="component" value="Unplaced"/>
</dbReference>
<feature type="transmembrane region" description="Helical" evidence="2">
    <location>
        <begin position="59"/>
        <end position="84"/>
    </location>
</feature>
<dbReference type="GO" id="GO:0009450">
    <property type="term" value="P:gamma-aminobutyric acid catabolic process"/>
    <property type="evidence" value="ECO:0007669"/>
    <property type="project" value="TreeGrafter"/>
</dbReference>
<evidence type="ECO:0000313" key="5">
    <source>
        <dbReference type="WBParaSite" id="Hba_21216"/>
    </source>
</evidence>
<feature type="domain" description="Aldehyde dehydrogenase" evidence="3">
    <location>
        <begin position="140"/>
        <end position="224"/>
    </location>
</feature>
<evidence type="ECO:0000313" key="4">
    <source>
        <dbReference type="Proteomes" id="UP000095283"/>
    </source>
</evidence>
<protein>
    <submittedName>
        <fullName evidence="5">Aldedh domain-containing protein</fullName>
    </submittedName>
</protein>
<dbReference type="SUPFAM" id="SSF53720">
    <property type="entry name" value="ALDH-like"/>
    <property type="match status" value="1"/>
</dbReference>
<evidence type="ECO:0000259" key="3">
    <source>
        <dbReference type="Pfam" id="PF00171"/>
    </source>
</evidence>
<proteinExistence type="predicted"/>
<dbReference type="GO" id="GO:0004777">
    <property type="term" value="F:succinate-semialdehyde dehydrogenase (NAD+) activity"/>
    <property type="evidence" value="ECO:0007669"/>
    <property type="project" value="TreeGrafter"/>
</dbReference>
<accession>A0A1I7XUM1</accession>
<feature type="transmembrane region" description="Helical" evidence="2">
    <location>
        <begin position="104"/>
        <end position="124"/>
    </location>
</feature>
<keyword evidence="2" id="KW-0472">Membrane</keyword>
<name>A0A1I7XUM1_HETBA</name>
<dbReference type="AlphaFoldDB" id="A0A1I7XUM1"/>
<keyword evidence="1" id="KW-0560">Oxidoreductase</keyword>
<dbReference type="PANTHER" id="PTHR43353:SF5">
    <property type="entry name" value="SUCCINATE-SEMIALDEHYDE DEHYDROGENASE, MITOCHONDRIAL"/>
    <property type="match status" value="1"/>
</dbReference>
<dbReference type="InterPro" id="IPR016161">
    <property type="entry name" value="Ald_DH/histidinol_DH"/>
</dbReference>
<sequence length="228" mass="26204">MFNNSPHWCWTNTDVMGDLAHRSYAILKDVLPDDFSNTRSVHGLGSFARILFRFCCYSVTYSLGLLNIIFCSYTNILRILALYFYRGLWLPNFVLRDKLVYQQIAYMFMIRFCRSIFGKLYLYINLIYNKLRSYYIGNYMVRFSDESSFLASANSSRSGLAGYVFSRDAAQIYRITRKLQVGMIGVNEGLMSCAEAAFGGVKESGLGREGGAQGIDEFTQWKYICTQH</sequence>